<dbReference type="InterPro" id="IPR026341">
    <property type="entry name" value="T9SS_type_B"/>
</dbReference>
<dbReference type="EMBL" id="FNEZ01000002">
    <property type="protein sequence ID" value="SDJ64242.1"/>
    <property type="molecule type" value="Genomic_DNA"/>
</dbReference>
<dbReference type="RefSeq" id="WP_091392949.1">
    <property type="nucleotide sequence ID" value="NZ_BKAI01000003.1"/>
</dbReference>
<name>A0A1G8VDR5_9FLAO</name>
<evidence type="ECO:0000256" key="1">
    <source>
        <dbReference type="SAM" id="SignalP"/>
    </source>
</evidence>
<gene>
    <name evidence="2" type="ORF">SAMN04487935_1307</name>
</gene>
<reference evidence="2 3" key="1">
    <citation type="submission" date="2016-10" db="EMBL/GenBank/DDBJ databases">
        <authorList>
            <person name="de Groot N.N."/>
        </authorList>
    </citation>
    <scope>NUCLEOTIDE SEQUENCE [LARGE SCALE GENOMIC DNA]</scope>
    <source>
        <strain evidence="2 3">CGMCC 1.10076</strain>
    </source>
</reference>
<dbReference type="OrthoDB" id="9765926at2"/>
<protein>
    <submittedName>
        <fullName evidence="2">Gliding motility-associated C-terminal domain-containing protein</fullName>
    </submittedName>
</protein>
<sequence length="1533" mass="164701">MKRTLLLFALMFAVAGFSQSITVNTSTYTIPQLVNSVLINSPCVNATNITWKTGTNYGSSNGIGFFQNTNPNFPIPSGVIISTGDVAHAPGPNNNNAELEDGSASWPGDSDLEATLAAASIPMNSVNATVLEFDFLPKSPNFSFDFLFASEEYGNYQCEFSDAFAFLLTNTVTGETKNLAVVPGTTAPISVITIRDFLYNSGCPSVNSQFFGAYNGGISAAASPTSYNGQTTLLNASAVLVPNTPYHIKLVIADRDDYKSDSAIFIASDSFNIGQNVLGPDITIASQAALCYGDPHTINSGLDPLTHTFDWKKDGQPLPDHGPSLGINGPGRYELIYQAVGCQPVSDVIKIEYYPQIVTGTPVNLYKCNSGAATYNYDLTYNTTLIKTGMNPGTVVTYHSSYPDAQNGVGELPLNYPSAGGQTIYARVKSYNTTCYTIKQFDLGTAPAPVANRPPDMTLCARSTALNNGIFLISDQTSDILGTQDAQMNLVSYYTSEPNALAGNNELTAVSGMIRYIGTNNSVIYVRVQNASDRNCFSTTSFTLFIKPLPLVDKLLDVIVCSDYTLPPLVNGNYFTGTNGTGTPKFAGDVISTTQVIFIYTAPLTPNDCSNQTSFKVTILDPNTLSPGNQISCGPYRLPALVAGNYFTEPHGGGTRLPVGTAITETQTLYANYTSTNPVCEIDAGFTVTVVPVIDLGTFSAVFSCTSYTLPTLSAGKYFTLPGGQGSEILAGTVITTTQTVYVFAETTEGCKTEKHFDVVIGIDTPADVYQCNGYTLPTLRIGNYFTGRAGTGTIIPAGTVLEATATVYIYVPTSETPNCTDDIHYTINIAQPPIDHLESRRVCDGFTLPPLTNGEYYFRAGGIGTPVPAGTYISIGRTIYIFKRSTPQCYNESSFVIIINPKPAIDSRGDLNVCNSYTLTTLDVGKYYTGPGGTGDVIPFGTVLTTSQRVYIYAVGNATPAPACSAESSFFVSITVLRADKPADVVECDSYRLPALTIGNYYTLSGGPSGGGIMKHAGDLITTSQTLYVFTENNQRINCTDENSFNITIHHTPVVAAVSDKYACNSYTLPALTVGDYYTGSLKTGRLLHAGDVLSVTQTIYVYAETGTTKNCFNEKSFKVTIFNVDEIADVTICESYTLPPLTIGKYYTGQNGTGTNLAVGSHINTTQTIYVYARSPFTPTCYDESSFIVTIVDTPIAHPVTAAMTTVCDEDGTNDGVTAYNLTQLNATLLGSQTGTEFTVTYFANPTDAATNANPITSTTARTAVARVSNTLTANCFDLRAISITVHKLPEPKPLGGIICYDSKNQVVLRPYKILSGLGTGYTFEWFNSNDELLGTASSYTAVLPGDYYVIATSNVTGCPSEETHVTVAPSEPALVSYTITDDFVDSQVITVQATGVGGDYEYQLDFGPFQDSPVFENVSSGFHTVHVRDKNGCGMSDAEALVINYPKFFTPNGDGFNDTWNIVDLKSQATAKINIFDRYGKFISQITPSGAGWDGTLHSKELPSTDYWFVVNYEEDGIQKEFKAHFAMKR</sequence>
<dbReference type="STRING" id="1128970.SAMN04487935_1307"/>
<evidence type="ECO:0000313" key="3">
    <source>
        <dbReference type="Proteomes" id="UP000199580"/>
    </source>
</evidence>
<feature type="chain" id="PRO_5011557782" evidence="1">
    <location>
        <begin position="21"/>
        <end position="1533"/>
    </location>
</feature>
<dbReference type="InterPro" id="IPR049804">
    <property type="entry name" value="Choice_anch_L"/>
</dbReference>
<keyword evidence="1" id="KW-0732">Signal</keyword>
<dbReference type="NCBIfam" id="TIGR04131">
    <property type="entry name" value="Bac_Flav_CTERM"/>
    <property type="match status" value="1"/>
</dbReference>
<keyword evidence="3" id="KW-1185">Reference proteome</keyword>
<feature type="signal peptide" evidence="1">
    <location>
        <begin position="1"/>
        <end position="20"/>
    </location>
</feature>
<organism evidence="2 3">
    <name type="scientific">Flavobacterium noncentrifugens</name>
    <dbReference type="NCBI Taxonomy" id="1128970"/>
    <lineage>
        <taxon>Bacteria</taxon>
        <taxon>Pseudomonadati</taxon>
        <taxon>Bacteroidota</taxon>
        <taxon>Flavobacteriia</taxon>
        <taxon>Flavobacteriales</taxon>
        <taxon>Flavobacteriaceae</taxon>
        <taxon>Flavobacterium</taxon>
    </lineage>
</organism>
<dbReference type="Proteomes" id="UP000199580">
    <property type="component" value="Unassembled WGS sequence"/>
</dbReference>
<proteinExistence type="predicted"/>
<evidence type="ECO:0000313" key="2">
    <source>
        <dbReference type="EMBL" id="SDJ64242.1"/>
    </source>
</evidence>
<accession>A0A1G8VDR5</accession>
<dbReference type="NCBIfam" id="NF038133">
    <property type="entry name" value="choice_anch_L"/>
    <property type="match status" value="1"/>
</dbReference>
<dbReference type="Pfam" id="PF13585">
    <property type="entry name" value="CHU_C"/>
    <property type="match status" value="1"/>
</dbReference>